<evidence type="ECO:0000256" key="3">
    <source>
        <dbReference type="PROSITE-ProRule" id="PRU00023"/>
    </source>
</evidence>
<dbReference type="SMART" id="SM00248">
    <property type="entry name" value="ANK"/>
    <property type="match status" value="10"/>
</dbReference>
<dbReference type="InterPro" id="IPR036770">
    <property type="entry name" value="Ankyrin_rpt-contain_sf"/>
</dbReference>
<protein>
    <submittedName>
        <fullName evidence="4">Uncharacterized protein</fullName>
    </submittedName>
</protein>
<sequence>MEKDKLSETHHRRKIAEDHIALIKEPGSKYLAYAAPKSDPGEVLTSAVSVTWCTRSTGRNQALSAHLLQPLGKKRSWRSFNQRCIGDLVHQRTNVKTREQGELYARGCGTLALQYSTRKNSPGMHVYGIYRGEDEGEEGVNLAAEQHCHNVRNNLNQTVNAPCWRETGRSCAAIHAMMCTRARAAHAIELYYVERVYIRELRAKPIPRGVRKGASPGDIESSLRASYTGGPRVGRELMLGLRRLLLLDARAEKHLRIHNHMYIFKREQIDLFLVDSLRLDGSELQADKIIEFVIKTEYRDKPEVEKYSRKKLLHRNTPLHYLAKNECKVRDSVIKNLFTIYDCFDVNYYDDSGLTHFHAACKFGCVEVVEKFIEHGQDPNCYECESEEKYPRPPLHLALEYGSIRVAALLLISGADPNSVDEDGCTPLHVICQNGELLSQAREMERLFKCSNDQYPRVKVDARDNLGRTPMHYAVAQTEAGSLSLGRDNPISVLMEHGADPMAADAEGLTPLHIICQRDIDDLYADKFCDVLPSMALKETCVEVLDQSGNRPLHYALRGGLRGTVAALLRRGADANRANEHGETPAHVICERKEDDGLMEEFVVMNYKEASLTRQVSPVPLEVSSRNRWGQTPLHLAAANGLKRATETLLRNGADSNVTDSKGSTPLHLICTSKRNDDLAEIFFAINDEKQQLVKVNARDNSGNTPLHLALRHADRVLVVMLLRRGADPNAINHRGSTPLHFMCVREDDNDWLARIFFRTCGEMERTVKIDARDNRGRTPLELAVAIIAQGTVQCLLDSGADVSNFAFPSEIFPPIVIKDEFIDFSDEFKMILASCPLNILGHLKLRGYELDRSGALVVVKFFTRYQLFKMSSDVNKCLRCDARQTEEAETSDSESEEFENACIAAKSPEEACAVHKVENQTRKFFLELALEFFMEITRDRVPYLCSSLIMEQLRNRDLCNVCLAGATKVDPHNLQSDVLVAANLDKPTPLTSSIGLYATKSRVFNPIRMRNRVNNN</sequence>
<dbReference type="PANTHER" id="PTHR24123">
    <property type="entry name" value="ANKYRIN REPEAT-CONTAINING"/>
    <property type="match status" value="1"/>
</dbReference>
<feature type="repeat" description="ANK" evidence="3">
    <location>
        <begin position="466"/>
        <end position="506"/>
    </location>
</feature>
<feature type="repeat" description="ANK" evidence="3">
    <location>
        <begin position="352"/>
        <end position="384"/>
    </location>
</feature>
<dbReference type="Proteomes" id="UP000479190">
    <property type="component" value="Unassembled WGS sequence"/>
</dbReference>
<dbReference type="EMBL" id="CADCXV010000920">
    <property type="protein sequence ID" value="CAB0038669.1"/>
    <property type="molecule type" value="Genomic_DNA"/>
</dbReference>
<feature type="repeat" description="ANK" evidence="3">
    <location>
        <begin position="776"/>
        <end position="804"/>
    </location>
</feature>
<dbReference type="Pfam" id="PF00023">
    <property type="entry name" value="Ank"/>
    <property type="match status" value="1"/>
</dbReference>
<proteinExistence type="predicted"/>
<accession>A0A6H5IND6</accession>
<dbReference type="SUPFAM" id="SSF48403">
    <property type="entry name" value="Ankyrin repeat"/>
    <property type="match status" value="1"/>
</dbReference>
<dbReference type="PROSITE" id="PS50297">
    <property type="entry name" value="ANK_REP_REGION"/>
    <property type="match status" value="6"/>
</dbReference>
<dbReference type="PROSITE" id="PS50088">
    <property type="entry name" value="ANK_REPEAT"/>
    <property type="match status" value="7"/>
</dbReference>
<reference evidence="4 5" key="1">
    <citation type="submission" date="2020-02" db="EMBL/GenBank/DDBJ databases">
        <authorList>
            <person name="Ferguson B K."/>
        </authorList>
    </citation>
    <scope>NUCLEOTIDE SEQUENCE [LARGE SCALE GENOMIC DNA]</scope>
</reference>
<keyword evidence="5" id="KW-1185">Reference proteome</keyword>
<feature type="repeat" description="ANK" evidence="3">
    <location>
        <begin position="390"/>
        <end position="422"/>
    </location>
</feature>
<evidence type="ECO:0000256" key="1">
    <source>
        <dbReference type="ARBA" id="ARBA00022737"/>
    </source>
</evidence>
<dbReference type="Gene3D" id="1.25.40.20">
    <property type="entry name" value="Ankyrin repeat-containing domain"/>
    <property type="match status" value="4"/>
</dbReference>
<keyword evidence="1" id="KW-0677">Repeat</keyword>
<feature type="repeat" description="ANK" evidence="3">
    <location>
        <begin position="548"/>
        <end position="580"/>
    </location>
</feature>
<dbReference type="OrthoDB" id="6131623at2759"/>
<feature type="repeat" description="ANK" evidence="3">
    <location>
        <begin position="702"/>
        <end position="734"/>
    </location>
</feature>
<dbReference type="PANTHER" id="PTHR24123:SF33">
    <property type="entry name" value="PROTEIN HOS4"/>
    <property type="match status" value="1"/>
</dbReference>
<dbReference type="PRINTS" id="PR01415">
    <property type="entry name" value="ANKYRIN"/>
</dbReference>
<name>A0A6H5IND6_9HYME</name>
<dbReference type="AlphaFoldDB" id="A0A6H5IND6"/>
<feature type="repeat" description="ANK" evidence="3">
    <location>
        <begin position="629"/>
        <end position="661"/>
    </location>
</feature>
<keyword evidence="2 3" id="KW-0040">ANK repeat</keyword>
<organism evidence="4 5">
    <name type="scientific">Trichogramma brassicae</name>
    <dbReference type="NCBI Taxonomy" id="86971"/>
    <lineage>
        <taxon>Eukaryota</taxon>
        <taxon>Metazoa</taxon>
        <taxon>Ecdysozoa</taxon>
        <taxon>Arthropoda</taxon>
        <taxon>Hexapoda</taxon>
        <taxon>Insecta</taxon>
        <taxon>Pterygota</taxon>
        <taxon>Neoptera</taxon>
        <taxon>Endopterygota</taxon>
        <taxon>Hymenoptera</taxon>
        <taxon>Apocrita</taxon>
        <taxon>Proctotrupomorpha</taxon>
        <taxon>Chalcidoidea</taxon>
        <taxon>Trichogrammatidae</taxon>
        <taxon>Trichogramma</taxon>
    </lineage>
</organism>
<gene>
    <name evidence="4" type="ORF">TBRA_LOCUS10442</name>
</gene>
<dbReference type="Pfam" id="PF12796">
    <property type="entry name" value="Ank_2"/>
    <property type="match status" value="2"/>
</dbReference>
<dbReference type="InterPro" id="IPR002110">
    <property type="entry name" value="Ankyrin_rpt"/>
</dbReference>
<evidence type="ECO:0000313" key="4">
    <source>
        <dbReference type="EMBL" id="CAB0038669.1"/>
    </source>
</evidence>
<dbReference type="InterPro" id="IPR051165">
    <property type="entry name" value="Multifunctional_ANK_Repeat"/>
</dbReference>
<evidence type="ECO:0000313" key="5">
    <source>
        <dbReference type="Proteomes" id="UP000479190"/>
    </source>
</evidence>
<evidence type="ECO:0000256" key="2">
    <source>
        <dbReference type="ARBA" id="ARBA00023043"/>
    </source>
</evidence>